<organism evidence="1 2">
    <name type="scientific">Thiocapsa imhoffii</name>
    <dbReference type="NCBI Taxonomy" id="382777"/>
    <lineage>
        <taxon>Bacteria</taxon>
        <taxon>Pseudomonadati</taxon>
        <taxon>Pseudomonadota</taxon>
        <taxon>Gammaproteobacteria</taxon>
        <taxon>Chromatiales</taxon>
        <taxon>Chromatiaceae</taxon>
        <taxon>Thiocapsa</taxon>
    </lineage>
</organism>
<sequence length="106" mass="12392">MGLLREEEKMRKQHDAFVPAEIPFTGNMKDWATRVIYRGYGDQLTEIVVENVRKDLPKKMRPGYKPNLPLIRSQLYHSMQENGWSQKEVEMMGFTPKATPRVRGGR</sequence>
<accession>A0A9X0WII4</accession>
<proteinExistence type="predicted"/>
<keyword evidence="2" id="KW-1185">Reference proteome</keyword>
<reference evidence="1 2" key="1">
    <citation type="journal article" date="2020" name="Microorganisms">
        <title>Osmotic Adaptation and Compatible Solute Biosynthesis of Phototrophic Bacteria as Revealed from Genome Analyses.</title>
        <authorList>
            <person name="Imhoff J.F."/>
            <person name="Rahn T."/>
            <person name="Kunzel S."/>
            <person name="Keller A."/>
            <person name="Neulinger S.C."/>
        </authorList>
    </citation>
    <scope>NUCLEOTIDE SEQUENCE [LARGE SCALE GENOMIC DNA]</scope>
    <source>
        <strain evidence="1 2">DSM 21303</strain>
    </source>
</reference>
<dbReference type="Proteomes" id="UP001138802">
    <property type="component" value="Unassembled WGS sequence"/>
</dbReference>
<evidence type="ECO:0000313" key="1">
    <source>
        <dbReference type="EMBL" id="MBK1645208.1"/>
    </source>
</evidence>
<gene>
    <name evidence="1" type="ORF">CKO25_11260</name>
</gene>
<comment type="caution">
    <text evidence="1">The sequence shown here is derived from an EMBL/GenBank/DDBJ whole genome shotgun (WGS) entry which is preliminary data.</text>
</comment>
<dbReference type="AlphaFoldDB" id="A0A9X0WII4"/>
<name>A0A9X0WII4_9GAMM</name>
<evidence type="ECO:0000313" key="2">
    <source>
        <dbReference type="Proteomes" id="UP001138802"/>
    </source>
</evidence>
<protein>
    <submittedName>
        <fullName evidence="1">Uncharacterized protein</fullName>
    </submittedName>
</protein>
<dbReference type="EMBL" id="NRSD01000010">
    <property type="protein sequence ID" value="MBK1645208.1"/>
    <property type="molecule type" value="Genomic_DNA"/>
</dbReference>